<dbReference type="InterPro" id="IPR002698">
    <property type="entry name" value="FTHF_cligase"/>
</dbReference>
<dbReference type="SUPFAM" id="SSF100950">
    <property type="entry name" value="NagB/RpiA/CoA transferase-like"/>
    <property type="match status" value="1"/>
</dbReference>
<evidence type="ECO:0000256" key="4">
    <source>
        <dbReference type="ARBA" id="ARBA00036539"/>
    </source>
</evidence>
<dbReference type="EMBL" id="PUHQ01000089">
    <property type="protein sequence ID" value="KAG0656946.1"/>
    <property type="molecule type" value="Genomic_DNA"/>
</dbReference>
<evidence type="ECO:0000256" key="2">
    <source>
        <dbReference type="ARBA" id="ARBA00022741"/>
    </source>
</evidence>
<feature type="binding site" evidence="6">
    <location>
        <position position="67"/>
    </location>
    <ligand>
        <name>substrate</name>
    </ligand>
</feature>
<dbReference type="Pfam" id="PF01812">
    <property type="entry name" value="5-FTHF_cyc-lig"/>
    <property type="match status" value="1"/>
</dbReference>
<keyword evidence="7" id="KW-0479">Metal-binding</keyword>
<dbReference type="EC" id="6.3.3.2" evidence="5 7"/>
<dbReference type="Gene3D" id="3.40.50.10420">
    <property type="entry name" value="NagB/RpiA/CoA transferase-like"/>
    <property type="match status" value="1"/>
</dbReference>
<dbReference type="AlphaFoldDB" id="A0A9P7B3X5"/>
<evidence type="ECO:0000256" key="5">
    <source>
        <dbReference type="ARBA" id="ARBA00038966"/>
    </source>
</evidence>
<keyword evidence="7" id="KW-0460">Magnesium</keyword>
<accession>A0A9P7B3X5</accession>
<dbReference type="GO" id="GO:0005524">
    <property type="term" value="F:ATP binding"/>
    <property type="evidence" value="ECO:0007669"/>
    <property type="project" value="UniProtKB-KW"/>
</dbReference>
<dbReference type="GO" id="GO:0030272">
    <property type="term" value="F:5-formyltetrahydrofolate cyclo-ligase activity"/>
    <property type="evidence" value="ECO:0007669"/>
    <property type="project" value="UniProtKB-EC"/>
</dbReference>
<evidence type="ECO:0000313" key="9">
    <source>
        <dbReference type="Proteomes" id="UP000777482"/>
    </source>
</evidence>
<evidence type="ECO:0000256" key="6">
    <source>
        <dbReference type="PIRSR" id="PIRSR006806-1"/>
    </source>
</evidence>
<dbReference type="GO" id="GO:0046872">
    <property type="term" value="F:metal ion binding"/>
    <property type="evidence" value="ECO:0007669"/>
    <property type="project" value="UniProtKB-KW"/>
</dbReference>
<feature type="binding site" evidence="6">
    <location>
        <begin position="157"/>
        <end position="165"/>
    </location>
    <ligand>
        <name>ATP</name>
        <dbReference type="ChEBI" id="CHEBI:30616"/>
    </ligand>
</feature>
<dbReference type="GO" id="GO:0005739">
    <property type="term" value="C:mitochondrion"/>
    <property type="evidence" value="ECO:0007669"/>
    <property type="project" value="TreeGrafter"/>
</dbReference>
<dbReference type="Proteomes" id="UP000777482">
    <property type="component" value="Unassembled WGS sequence"/>
</dbReference>
<organism evidence="8 9">
    <name type="scientific">Rhodotorula mucilaginosa</name>
    <name type="common">Yeast</name>
    <name type="synonym">Rhodotorula rubra</name>
    <dbReference type="NCBI Taxonomy" id="5537"/>
    <lineage>
        <taxon>Eukaryota</taxon>
        <taxon>Fungi</taxon>
        <taxon>Dikarya</taxon>
        <taxon>Basidiomycota</taxon>
        <taxon>Pucciniomycotina</taxon>
        <taxon>Microbotryomycetes</taxon>
        <taxon>Sporidiobolales</taxon>
        <taxon>Sporidiobolaceae</taxon>
        <taxon>Rhodotorula</taxon>
    </lineage>
</organism>
<comment type="caution">
    <text evidence="8">The sequence shown here is derived from an EMBL/GenBank/DDBJ whole genome shotgun (WGS) entry which is preliminary data.</text>
</comment>
<evidence type="ECO:0000256" key="7">
    <source>
        <dbReference type="RuleBase" id="RU361279"/>
    </source>
</evidence>
<feature type="binding site" evidence="6">
    <location>
        <begin position="15"/>
        <end position="19"/>
    </location>
    <ligand>
        <name>ATP</name>
        <dbReference type="ChEBI" id="CHEBI:30616"/>
    </ligand>
</feature>
<comment type="similarity">
    <text evidence="1 7">Belongs to the 5-formyltetrahydrofolate cyclo-ligase family.</text>
</comment>
<dbReference type="PIRSF" id="PIRSF006806">
    <property type="entry name" value="FTHF_cligase"/>
    <property type="match status" value="1"/>
</dbReference>
<keyword evidence="3 6" id="KW-0067">ATP-binding</keyword>
<dbReference type="GO" id="GO:0035999">
    <property type="term" value="P:tetrahydrofolate interconversion"/>
    <property type="evidence" value="ECO:0007669"/>
    <property type="project" value="TreeGrafter"/>
</dbReference>
<dbReference type="InterPro" id="IPR037171">
    <property type="entry name" value="NagB/RpiA_transferase-like"/>
</dbReference>
<dbReference type="NCBIfam" id="TIGR02727">
    <property type="entry name" value="MTHFS_bact"/>
    <property type="match status" value="1"/>
</dbReference>
<comment type="catalytic activity">
    <reaction evidence="4 7">
        <text>(6S)-5-formyl-5,6,7,8-tetrahydrofolate + ATP = (6R)-5,10-methenyltetrahydrofolate + ADP + phosphate</text>
        <dbReference type="Rhea" id="RHEA:10488"/>
        <dbReference type="ChEBI" id="CHEBI:30616"/>
        <dbReference type="ChEBI" id="CHEBI:43474"/>
        <dbReference type="ChEBI" id="CHEBI:57455"/>
        <dbReference type="ChEBI" id="CHEBI:57457"/>
        <dbReference type="ChEBI" id="CHEBI:456216"/>
        <dbReference type="EC" id="6.3.3.2"/>
    </reaction>
</comment>
<dbReference type="InterPro" id="IPR024185">
    <property type="entry name" value="FTHF_cligase-like_sf"/>
</dbReference>
<dbReference type="PANTHER" id="PTHR23407:SF1">
    <property type="entry name" value="5-FORMYLTETRAHYDROFOLATE CYCLO-LIGASE"/>
    <property type="match status" value="1"/>
</dbReference>
<protein>
    <recommendedName>
        <fullName evidence="5 7">5-formyltetrahydrofolate cyclo-ligase</fullName>
        <ecNumber evidence="5 7">6.3.3.2</ecNumber>
    </recommendedName>
</protein>
<evidence type="ECO:0000313" key="8">
    <source>
        <dbReference type="EMBL" id="KAG0656946.1"/>
    </source>
</evidence>
<dbReference type="OrthoDB" id="2015992at2759"/>
<proteinExistence type="inferred from homology"/>
<keyword evidence="9" id="KW-1185">Reference proteome</keyword>
<evidence type="ECO:0000256" key="1">
    <source>
        <dbReference type="ARBA" id="ARBA00010638"/>
    </source>
</evidence>
<feature type="binding site" evidence="6">
    <location>
        <position position="61"/>
    </location>
    <ligand>
        <name>substrate</name>
    </ligand>
</feature>
<evidence type="ECO:0000256" key="3">
    <source>
        <dbReference type="ARBA" id="ARBA00022840"/>
    </source>
</evidence>
<comment type="cofactor">
    <cofactor evidence="7">
        <name>Mg(2+)</name>
        <dbReference type="ChEBI" id="CHEBI:18420"/>
    </cofactor>
</comment>
<sequence>MTASLTSGSAVQQAKHQLRKQISTRLKQIPPDQLALQSRRVIDRLVSSASYRSAASISCYLSLPHSEVQTDSLIHDALAKGKRVYVPYCPVEDKTTMRMVRLRDSSHFDGLRPNRWGIREVDPKEVESLQDDDGAAAPGGLDLLILPGLAFDPYRRRLGHGRGYYDRYINTYCLNYPARFNNKPPPRLVALALTEQMVRPDQGEEIPTNEWDRLADEVITPDEIYT</sequence>
<reference evidence="8 9" key="1">
    <citation type="submission" date="2020-11" db="EMBL/GenBank/DDBJ databases">
        <title>Kefir isolates.</title>
        <authorList>
            <person name="Marcisauskas S."/>
            <person name="Kim Y."/>
            <person name="Blasche S."/>
        </authorList>
    </citation>
    <scope>NUCLEOTIDE SEQUENCE [LARGE SCALE GENOMIC DNA]</scope>
    <source>
        <strain evidence="8 9">KR</strain>
    </source>
</reference>
<dbReference type="GO" id="GO:0009396">
    <property type="term" value="P:folic acid-containing compound biosynthetic process"/>
    <property type="evidence" value="ECO:0007669"/>
    <property type="project" value="TreeGrafter"/>
</dbReference>
<keyword evidence="2 6" id="KW-0547">Nucleotide-binding</keyword>
<gene>
    <name evidence="8" type="ORF">C6P46_006776</name>
</gene>
<name>A0A9P7B3X5_RHOMI</name>
<dbReference type="PANTHER" id="PTHR23407">
    <property type="entry name" value="ATPASE INHIBITOR/5-FORMYLTETRAHYDROFOLATE CYCLO-LIGASE"/>
    <property type="match status" value="1"/>
</dbReference>